<dbReference type="Gene3D" id="2.40.128.410">
    <property type="match status" value="1"/>
</dbReference>
<dbReference type="EMBL" id="CP016359">
    <property type="protein sequence ID" value="APU70000.1"/>
    <property type="molecule type" value="Genomic_DNA"/>
</dbReference>
<reference evidence="1 2" key="1">
    <citation type="submission" date="2016-07" db="EMBL/GenBank/DDBJ databases">
        <title>Multi-omics approach to identify versatile polysaccharide utilization systems of a marine flavobacterium Gramella flava.</title>
        <authorList>
            <person name="Tang K."/>
        </authorList>
    </citation>
    <scope>NUCLEOTIDE SEQUENCE [LARGE SCALE GENOMIC DNA]</scope>
    <source>
        <strain evidence="1 2">JLT2011</strain>
    </source>
</reference>
<dbReference type="InterPro" id="IPR025347">
    <property type="entry name" value="DUF4251"/>
</dbReference>
<sequence length="151" mass="16754">MSIFLNSCGSSEKLNDQQVAELISSKEFEIENDWAMPMRAGNINLIGNPNFIRFQTDSVSIFLPYFGVRQTGGGYGNANGIEYEGPVKNLKISENVNSAYGQIQFEGNNGTENLKFSILIFENGKTNTNVTSSQRDAISYRGRISHLPETE</sequence>
<evidence type="ECO:0000313" key="1">
    <source>
        <dbReference type="EMBL" id="APU70000.1"/>
    </source>
</evidence>
<dbReference type="Proteomes" id="UP000186230">
    <property type="component" value="Chromosome"/>
</dbReference>
<accession>A0A1L7I8V0</accession>
<evidence type="ECO:0000313" key="2">
    <source>
        <dbReference type="Proteomes" id="UP000186230"/>
    </source>
</evidence>
<dbReference type="STRING" id="1229726.GRFL_3276"/>
<dbReference type="AlphaFoldDB" id="A0A1L7I8V0"/>
<proteinExistence type="predicted"/>
<evidence type="ECO:0008006" key="3">
    <source>
        <dbReference type="Google" id="ProtNLM"/>
    </source>
</evidence>
<protein>
    <recommendedName>
        <fullName evidence="3">DUF4251 domain-containing protein</fullName>
    </recommendedName>
</protein>
<gene>
    <name evidence="1" type="ORF">GRFL_3276</name>
</gene>
<dbReference type="KEGG" id="gfl:GRFL_3276"/>
<organism evidence="1 2">
    <name type="scientific">Christiangramia flava JLT2011</name>
    <dbReference type="NCBI Taxonomy" id="1229726"/>
    <lineage>
        <taxon>Bacteria</taxon>
        <taxon>Pseudomonadati</taxon>
        <taxon>Bacteroidota</taxon>
        <taxon>Flavobacteriia</taxon>
        <taxon>Flavobacteriales</taxon>
        <taxon>Flavobacteriaceae</taxon>
        <taxon>Christiangramia</taxon>
    </lineage>
</organism>
<dbReference type="Pfam" id="PF14059">
    <property type="entry name" value="DUF4251"/>
    <property type="match status" value="1"/>
</dbReference>
<name>A0A1L7I8V0_9FLAO</name>
<keyword evidence="2" id="KW-1185">Reference proteome</keyword>